<name>A0A1P8F875_9CHLR</name>
<evidence type="ECO:0000313" key="4">
    <source>
        <dbReference type="EMBL" id="APV44633.1"/>
    </source>
</evidence>
<protein>
    <recommendedName>
        <fullName evidence="3">DUF5667 domain-containing protein</fullName>
    </recommendedName>
</protein>
<evidence type="ECO:0000259" key="3">
    <source>
        <dbReference type="Pfam" id="PF18915"/>
    </source>
</evidence>
<keyword evidence="2" id="KW-0812">Transmembrane</keyword>
<keyword evidence="5" id="KW-1185">Reference proteome</keyword>
<dbReference type="Pfam" id="PF18915">
    <property type="entry name" value="DUF5667"/>
    <property type="match status" value="1"/>
</dbReference>
<keyword evidence="2" id="KW-1133">Transmembrane helix</keyword>
<evidence type="ECO:0000256" key="2">
    <source>
        <dbReference type="SAM" id="Phobius"/>
    </source>
</evidence>
<organism evidence="4 5">
    <name type="scientific">Dehalogenimonas formicexedens</name>
    <dbReference type="NCBI Taxonomy" id="1839801"/>
    <lineage>
        <taxon>Bacteria</taxon>
        <taxon>Bacillati</taxon>
        <taxon>Chloroflexota</taxon>
        <taxon>Dehalococcoidia</taxon>
        <taxon>Dehalococcoidales</taxon>
        <taxon>Dehalococcoidaceae</taxon>
        <taxon>Dehalogenimonas</taxon>
    </lineage>
</organism>
<dbReference type="KEGG" id="dfo:Dform_01305"/>
<dbReference type="RefSeq" id="WP_076004299.1">
    <property type="nucleotide sequence ID" value="NZ_CP018258.1"/>
</dbReference>
<accession>A0A1P8F875</accession>
<sequence length="305" mass="31768">MNKANEIDQIFSTCLDEVLTGESTVEDCLKRYPEYAGELRDLLDTSLDISNAARIEAPAGARMRIRVALNERMAEMSGRTAKSRPFWRIGWANAIVTFVLGLSMAGGGVAYAASSAMPGQALYPLKLDLEQALVNVTFSSEAKVQLYTALNDRRVSEIVYLAQKGDSQGIAQLTSRIEGNLSAAASALGLSANDYAAAKASSNFPRTPGNTVTDTTSPGVTPPPGSSTVAGTAGPPEANIPIFGTSVTAPQNGSAIDSGIVVSANNQIASLSGAFNPSNSPAVQQALDRALAAIVNGYQALIENP</sequence>
<gene>
    <name evidence="4" type="ORF">Dform_01305</name>
</gene>
<dbReference type="EMBL" id="CP018258">
    <property type="protein sequence ID" value="APV44633.1"/>
    <property type="molecule type" value="Genomic_DNA"/>
</dbReference>
<feature type="transmembrane region" description="Helical" evidence="2">
    <location>
        <begin position="89"/>
        <end position="113"/>
    </location>
</feature>
<dbReference type="Proteomes" id="UP000185934">
    <property type="component" value="Chromosome"/>
</dbReference>
<keyword evidence="2" id="KW-0472">Membrane</keyword>
<feature type="domain" description="DUF5667" evidence="3">
    <location>
        <begin position="116"/>
        <end position="188"/>
    </location>
</feature>
<evidence type="ECO:0000313" key="5">
    <source>
        <dbReference type="Proteomes" id="UP000185934"/>
    </source>
</evidence>
<dbReference type="InterPro" id="IPR043725">
    <property type="entry name" value="DUF5667"/>
</dbReference>
<dbReference type="STRING" id="1839801.Dform_01305"/>
<feature type="region of interest" description="Disordered" evidence="1">
    <location>
        <begin position="204"/>
        <end position="231"/>
    </location>
</feature>
<reference evidence="5" key="1">
    <citation type="submission" date="2016-11" db="EMBL/GenBank/DDBJ databases">
        <title>Dehalogenimonas formicexedens sp. nov., a chlorinated alkane respiring bacterium isolated from contaminated groundwater.</title>
        <authorList>
            <person name="Key T.A."/>
            <person name="Bowman K.S."/>
            <person name="Lee I."/>
            <person name="Chun J."/>
            <person name="Albuquerque L."/>
            <person name="da Costa M.S."/>
            <person name="Rainey F.A."/>
            <person name="Moe W.M."/>
        </authorList>
    </citation>
    <scope>NUCLEOTIDE SEQUENCE [LARGE SCALE GENOMIC DNA]</scope>
    <source>
        <strain evidence="5">NSZ-14</strain>
    </source>
</reference>
<proteinExistence type="predicted"/>
<dbReference type="AlphaFoldDB" id="A0A1P8F875"/>
<dbReference type="OrthoDB" id="155455at2"/>
<evidence type="ECO:0000256" key="1">
    <source>
        <dbReference type="SAM" id="MobiDB-lite"/>
    </source>
</evidence>